<name>A0ABY4PF17_9LACO</name>
<evidence type="ECO:0000313" key="1">
    <source>
        <dbReference type="EMBL" id="UQS84142.1"/>
    </source>
</evidence>
<organism evidence="1 2">
    <name type="scientific">Bombilactobacillus thymidiniphilus</name>
    <dbReference type="NCBI Taxonomy" id="2923363"/>
    <lineage>
        <taxon>Bacteria</taxon>
        <taxon>Bacillati</taxon>
        <taxon>Bacillota</taxon>
        <taxon>Bacilli</taxon>
        <taxon>Lactobacillales</taxon>
        <taxon>Lactobacillaceae</taxon>
        <taxon>Bombilactobacillus</taxon>
    </lineage>
</organism>
<keyword evidence="2" id="KW-1185">Reference proteome</keyword>
<reference evidence="1 2" key="1">
    <citation type="journal article" date="2022" name="Int. J. Syst. Evol. Microbiol.">
        <title>Apilactobacillus apisilvae sp. nov., Nicolia spurrieriana gen. nov. sp. nov., Bombilactobacillus folatiphilus sp. nov. and Bombilactobacillus thymidiniphilus sp. nov., four new lactic acid bacterial isolates from stingless bees Tetragonula carbonaria and Austroplebeia australis.</title>
        <authorList>
            <person name="Oliphant S.A."/>
            <person name="Watson-Haigh N.S."/>
            <person name="Sumby K.M."/>
            <person name="Gardner J."/>
            <person name="Groom S."/>
            <person name="Jiranek V."/>
        </authorList>
    </citation>
    <scope>NUCLEOTIDE SEQUENCE [LARGE SCALE GENOMIC DNA]</scope>
    <source>
        <strain evidence="1 2">SG4_A1</strain>
    </source>
</reference>
<dbReference type="RefSeq" id="WP_249513326.1">
    <property type="nucleotide sequence ID" value="NZ_CP093365.1"/>
</dbReference>
<dbReference type="Proteomes" id="UP000831947">
    <property type="component" value="Chromosome"/>
</dbReference>
<accession>A0ABY4PF17</accession>
<evidence type="ECO:0000313" key="2">
    <source>
        <dbReference type="Proteomes" id="UP000831947"/>
    </source>
</evidence>
<proteinExistence type="predicted"/>
<protein>
    <submittedName>
        <fullName evidence="1">DUF2187 domain-containing protein</fullName>
    </submittedName>
</protein>
<sequence length="70" mass="7730">MKLSSIKIGDQLRGRVTEDLEYPFVGTVEKIYTNSVLLAITDYDQQDADNVAELNQKIVVAADSLTKVGK</sequence>
<gene>
    <name evidence="1" type="ORF">MOO47_03035</name>
</gene>
<dbReference type="EMBL" id="CP093365">
    <property type="protein sequence ID" value="UQS84142.1"/>
    <property type="molecule type" value="Genomic_DNA"/>
</dbReference>